<accession>A0ACB6QSU9</accession>
<dbReference type="Proteomes" id="UP000799755">
    <property type="component" value="Unassembled WGS sequence"/>
</dbReference>
<evidence type="ECO:0000313" key="2">
    <source>
        <dbReference type="Proteomes" id="UP000799755"/>
    </source>
</evidence>
<gene>
    <name evidence="1" type="ORF">BDR25DRAFT_355797</name>
</gene>
<comment type="caution">
    <text evidence="1">The sequence shown here is derived from an EMBL/GenBank/DDBJ whole genome shotgun (WGS) entry which is preliminary data.</text>
</comment>
<sequence>MKSSSADFYPLKEMATSRMKPEMGRQETAPHLSIRQDDRALQHCHSLTSKPQRHLPCNHPRHQKSYGFGEQELKFIGQASQVSPLEMCLAGRIFVSRFLGFYAPPRFRCQRGWSGVNGSEVEAWNRDVSSFTEMLSFAPLRLRFAIKGGAFVAVRLDMVTEFVIFKIAEVCRHTSNIRENYPRQHAEASVTSALTGLRFPIHSILSMSEGSLASFISDLCSLVSLFLRTTMGFTLEAATLEIGADCGNSKVACVLGNDPQPWDALLHQHTCIRLLRSQIGLRKREKTPYASRKRAPVLAQARSKRQCKEKSPGRARDALRSVGLDRPLVHDANGALLALGNASTRSPHNTLEDLKHFTFSPQLPQTLPVLAGQSPHALQSPCNTSSASTLFSTSRGPLKPIPTAAAIHIHLLGAWPLYPNDPPMAATSTFTTDELTT</sequence>
<keyword evidence="2" id="KW-1185">Reference proteome</keyword>
<name>A0ACB6QSU9_9PLEO</name>
<proteinExistence type="predicted"/>
<protein>
    <submittedName>
        <fullName evidence="1">Uncharacterized protein</fullName>
    </submittedName>
</protein>
<reference evidence="1" key="1">
    <citation type="journal article" date="2020" name="Stud. Mycol.">
        <title>101 Dothideomycetes genomes: a test case for predicting lifestyles and emergence of pathogens.</title>
        <authorList>
            <person name="Haridas S."/>
            <person name="Albert R."/>
            <person name="Binder M."/>
            <person name="Bloem J."/>
            <person name="Labutti K."/>
            <person name="Salamov A."/>
            <person name="Andreopoulos B."/>
            <person name="Baker S."/>
            <person name="Barry K."/>
            <person name="Bills G."/>
            <person name="Bluhm B."/>
            <person name="Cannon C."/>
            <person name="Castanera R."/>
            <person name="Culley D."/>
            <person name="Daum C."/>
            <person name="Ezra D."/>
            <person name="Gonzalez J."/>
            <person name="Henrissat B."/>
            <person name="Kuo A."/>
            <person name="Liang C."/>
            <person name="Lipzen A."/>
            <person name="Lutzoni F."/>
            <person name="Magnuson J."/>
            <person name="Mondo S."/>
            <person name="Nolan M."/>
            <person name="Ohm R."/>
            <person name="Pangilinan J."/>
            <person name="Park H.-J."/>
            <person name="Ramirez L."/>
            <person name="Alfaro M."/>
            <person name="Sun H."/>
            <person name="Tritt A."/>
            <person name="Yoshinaga Y."/>
            <person name="Zwiers L.-H."/>
            <person name="Turgeon B."/>
            <person name="Goodwin S."/>
            <person name="Spatafora J."/>
            <person name="Crous P."/>
            <person name="Grigoriev I."/>
        </authorList>
    </citation>
    <scope>NUCLEOTIDE SEQUENCE</scope>
    <source>
        <strain evidence="1">ATCC 200398</strain>
    </source>
</reference>
<evidence type="ECO:0000313" key="1">
    <source>
        <dbReference type="EMBL" id="KAF2470088.1"/>
    </source>
</evidence>
<dbReference type="EMBL" id="MU003509">
    <property type="protein sequence ID" value="KAF2470088.1"/>
    <property type="molecule type" value="Genomic_DNA"/>
</dbReference>
<organism evidence="1 2">
    <name type="scientific">Lindgomyces ingoldianus</name>
    <dbReference type="NCBI Taxonomy" id="673940"/>
    <lineage>
        <taxon>Eukaryota</taxon>
        <taxon>Fungi</taxon>
        <taxon>Dikarya</taxon>
        <taxon>Ascomycota</taxon>
        <taxon>Pezizomycotina</taxon>
        <taxon>Dothideomycetes</taxon>
        <taxon>Pleosporomycetidae</taxon>
        <taxon>Pleosporales</taxon>
        <taxon>Lindgomycetaceae</taxon>
        <taxon>Lindgomyces</taxon>
    </lineage>
</organism>